<dbReference type="GO" id="GO:0009236">
    <property type="term" value="P:cobalamin biosynthetic process"/>
    <property type="evidence" value="ECO:0007669"/>
    <property type="project" value="UniProtKB-UniPathway"/>
</dbReference>
<dbReference type="PANTHER" id="PTHR36925:SF1">
    <property type="entry name" value="COBALT-PRECORRIN-6A REDUCTASE"/>
    <property type="match status" value="1"/>
</dbReference>
<comment type="caution">
    <text evidence="4">The sequence shown here is derived from an EMBL/GenBank/DDBJ whole genome shotgun (WGS) entry which is preliminary data.</text>
</comment>
<dbReference type="Pfam" id="PF02571">
    <property type="entry name" value="CbiJ"/>
    <property type="match status" value="1"/>
</dbReference>
<proteinExistence type="predicted"/>
<dbReference type="RefSeq" id="WP_106202991.1">
    <property type="nucleotide sequence ID" value="NZ_PVTD01000001.1"/>
</dbReference>
<evidence type="ECO:0000313" key="5">
    <source>
        <dbReference type="Proteomes" id="UP000239480"/>
    </source>
</evidence>
<keyword evidence="3" id="KW-0560">Oxidoreductase</keyword>
<accession>A0A2T0RYT4</accession>
<evidence type="ECO:0000256" key="1">
    <source>
        <dbReference type="ARBA" id="ARBA00004953"/>
    </source>
</evidence>
<dbReference type="GO" id="GO:0016994">
    <property type="term" value="F:precorrin-6A reductase activity"/>
    <property type="evidence" value="ECO:0007669"/>
    <property type="project" value="InterPro"/>
</dbReference>
<sequence length="253" mass="26744">MTRPHVLLLGGTAEARALAAAIPESIDLTISLAGLTRAPRGMAGLVRTGGFGGPEALAEWLRANEVAAVVDATHPFAAMISRNVSWATQDADVSLLHLQRPPWQPDLGALWEHHFDIASALCALPETARPFLSTGKGSAPETLLRPDLPILLRAIEATEVPANVRLVRARPPFSEEQEIALMREHAITHLVTKNSGGVSGRTKLTAAQALGLTVVMIERPALPEGALIVTDVDAARAWLASTLALDTSSNPAP</sequence>
<dbReference type="AlphaFoldDB" id="A0A2T0RYT4"/>
<keyword evidence="5" id="KW-1185">Reference proteome</keyword>
<dbReference type="NCBIfam" id="NF005968">
    <property type="entry name" value="PRK08057.1-2"/>
    <property type="match status" value="1"/>
</dbReference>
<reference evidence="4 5" key="1">
    <citation type="submission" date="2018-03" db="EMBL/GenBank/DDBJ databases">
        <title>Genomic Encyclopedia of Archaeal and Bacterial Type Strains, Phase II (KMG-II): from individual species to whole genera.</title>
        <authorList>
            <person name="Goeker M."/>
        </authorList>
    </citation>
    <scope>NUCLEOTIDE SEQUENCE [LARGE SCALE GENOMIC DNA]</scope>
    <source>
        <strain evidence="4 5">DSM 29328</strain>
    </source>
</reference>
<dbReference type="PROSITE" id="PS51014">
    <property type="entry name" value="COBK_CBIJ"/>
    <property type="match status" value="1"/>
</dbReference>
<comment type="pathway">
    <text evidence="1">Cofactor biosynthesis; adenosylcobalamin biosynthesis.</text>
</comment>
<dbReference type="EMBL" id="PVTD01000001">
    <property type="protein sequence ID" value="PRY26193.1"/>
    <property type="molecule type" value="Genomic_DNA"/>
</dbReference>
<dbReference type="OrthoDB" id="5183775at2"/>
<evidence type="ECO:0000256" key="2">
    <source>
        <dbReference type="ARBA" id="ARBA00022573"/>
    </source>
</evidence>
<organism evidence="4 5">
    <name type="scientific">Aliiruegeria haliotis</name>
    <dbReference type="NCBI Taxonomy" id="1280846"/>
    <lineage>
        <taxon>Bacteria</taxon>
        <taxon>Pseudomonadati</taxon>
        <taxon>Pseudomonadota</taxon>
        <taxon>Alphaproteobacteria</taxon>
        <taxon>Rhodobacterales</taxon>
        <taxon>Roseobacteraceae</taxon>
        <taxon>Aliiruegeria</taxon>
    </lineage>
</organism>
<evidence type="ECO:0000256" key="3">
    <source>
        <dbReference type="ARBA" id="ARBA00023002"/>
    </source>
</evidence>
<keyword evidence="2" id="KW-0169">Cobalamin biosynthesis</keyword>
<name>A0A2T0RYT4_9RHOB</name>
<dbReference type="NCBIfam" id="TIGR00715">
    <property type="entry name" value="precor6x_red"/>
    <property type="match status" value="1"/>
</dbReference>
<dbReference type="UniPathway" id="UPA00148"/>
<evidence type="ECO:0000313" key="4">
    <source>
        <dbReference type="EMBL" id="PRY26193.1"/>
    </source>
</evidence>
<gene>
    <name evidence="4" type="ORF">CLV78_101288</name>
</gene>
<dbReference type="Proteomes" id="UP000239480">
    <property type="component" value="Unassembled WGS sequence"/>
</dbReference>
<dbReference type="InterPro" id="IPR003723">
    <property type="entry name" value="Precorrin-6x_reduct"/>
</dbReference>
<dbReference type="PANTHER" id="PTHR36925">
    <property type="entry name" value="COBALT-PRECORRIN-6A REDUCTASE"/>
    <property type="match status" value="1"/>
</dbReference>
<protein>
    <submittedName>
        <fullName evidence="4">Precorrin-6A/cobalt-precorrin-6A reductase</fullName>
    </submittedName>
</protein>